<proteinExistence type="predicted"/>
<dbReference type="Gene3D" id="3.10.10.10">
    <property type="entry name" value="HIV Type 1 Reverse Transcriptase, subunit A, domain 1"/>
    <property type="match status" value="1"/>
</dbReference>
<gene>
    <name evidence="3" type="ORF">X975_00963</name>
</gene>
<evidence type="ECO:0000259" key="2">
    <source>
        <dbReference type="PROSITE" id="PS50994"/>
    </source>
</evidence>
<feature type="non-terminal residue" evidence="3">
    <location>
        <position position="1592"/>
    </location>
</feature>
<dbReference type="STRING" id="407821.A0A087U1P9"/>
<dbReference type="Gene3D" id="3.30.70.270">
    <property type="match status" value="1"/>
</dbReference>
<organism evidence="3 4">
    <name type="scientific">Stegodyphus mimosarum</name>
    <name type="common">African social velvet spider</name>
    <dbReference type="NCBI Taxonomy" id="407821"/>
    <lineage>
        <taxon>Eukaryota</taxon>
        <taxon>Metazoa</taxon>
        <taxon>Ecdysozoa</taxon>
        <taxon>Arthropoda</taxon>
        <taxon>Chelicerata</taxon>
        <taxon>Arachnida</taxon>
        <taxon>Araneae</taxon>
        <taxon>Araneomorphae</taxon>
        <taxon>Entelegynae</taxon>
        <taxon>Eresoidea</taxon>
        <taxon>Eresidae</taxon>
        <taxon>Stegodyphus</taxon>
    </lineage>
</organism>
<dbReference type="Pfam" id="PF00078">
    <property type="entry name" value="RVT_1"/>
    <property type="match status" value="1"/>
</dbReference>
<sequence>MENLIKSVKTLTISVPTKAESFNLFFQSIERAFRTKQVPEDLKAEILLNILGEKVTNLMVYVKEEDINNYDKLKSIILKEFQPTPQECLNCFRTTQKLSSESFVQFASRLSANFEYYCQLRKVQDFKSLCDLMVSDKIFSELDRELKTHIAVKQGETWFEPQTLGRECDIYLSSKGKQKPEFLFAKSFSSNDNKRGDGNNVSKYRNYNYKNISNVYVSGAKDQTCILCKINQNHPIQNCPNFKRVSVSERVEIIKQNNLCFKCFSSGCNAKKCRARNCFCGKAHHPMIHFPKPNKVLSKIENGDADQTQCNSSVSRSSPLHKSSVLLLTCSVYVSSVDKTKFNKLTRILCDNGSERSWCTKSLANGLKLKSIRKERLSVFSFGSAKPTEKLYDVVELKLSSRYNPNQCIQIEVLVADTITAASVSVPNKEVQNIMQSRGLVLADCCDSNINIEILIGADVFWQIIEASTFEKINQEITCVPTIFGFALQGSQDVYSSNVKTAVSANFCVAASDVQVLWELDALGIKEKEELNIVDKALIDEFEKNLKFANERYETDLLWKFSYDELGNNYFLAKKRFQELEKNFSTNDWVANEYREIINDQKQNGVIEECERDEHEYFMPHRAVVREDKETTKVRIVFNCSSKSKGNLSLNDCLETGPNLNPNILDVILKFRNYKIAFSGDIEKAFLMIKISERDRKFLKFLWYSDNPNEEYKIMRMKRLPFGCKSSPFILSATIKHHIKKYEGSKPKSFEMLNSSLYVDDLYYGGDSVRESFDLSSDAVSILKSGGFNLRKLRSNSRELEKLWIEHGLSDSEMVGVQQLKVLGLNWNPDKDELSLEVKGLVDSWKTLRRTKRCVLQTAARIFDPIGLIAPFVIRIKLLLQEIWERACDWDEELPEDLRQKWIMWCSETGKLIEVTIPRYCFLGCKNEQAEVHVFCDASPSAYGTVVYFRYCENNANYRVSFIMSKSRVSPLKKLTLPRLELMAMVIGARVGNYLKSVFKDKIGRIVFWSDSCIALYWVKGSAKRWKQFVANRVVEIQDRSSPSDWYYCPSEDNPADLLTRGISAEKLVLHEKWWSGPIWLRKSFESWPNQRVRELPNVDNAEILTEQRKNSVKCFVVQLELVEQLWNKFSVWSKLQRVVAWCLRFIRNVRGDRILTPFLETSELKEAHDIIIKLVQRTDYKKEISTLEKARVLKKGSLISLNPFLDNSGLLRVGGRLRNASLPESVKHQIILPKNHPVTKLLVKFYHLTYMHGGVQLVNSAMKQKYWIIGAKAAIRREIKRCVICARFCSELSKQVMADLPSARVNPGRPFLRSGTDFSGPFLISPRRGRGVKPLKMYVCVFVCFATKAVHLELVSDLSAQACIGALKRFIGRRGKPAEIFSDCGTNFIGAKNYLKACTIEALGTYLTNEGIKWTMNVPSAPHFGGLWEAAVKSMKFHMRRVIGSQILSQEEFSTCLVEIEAILNSRPLVAASEDPNDFSVITPGHFIIGSELKSVPEPDVTNEKIPIRERWKLVTQISQSFWKSWSKDYLTQLQVRNKWKLPSADLRVNDLVLIKDENLPPLKWKMGRVIHTYRGTDNRCLVVEFANPNV</sequence>
<protein>
    <submittedName>
        <fullName evidence="3">Uncharacterized protein</fullName>
    </submittedName>
</protein>
<dbReference type="SUPFAM" id="SSF56672">
    <property type="entry name" value="DNA/RNA polymerases"/>
    <property type="match status" value="1"/>
</dbReference>
<dbReference type="SUPFAM" id="SSF53098">
    <property type="entry name" value="Ribonuclease H-like"/>
    <property type="match status" value="1"/>
</dbReference>
<dbReference type="OMA" id="CDNGSER"/>
<feature type="domain" description="Integrase catalytic" evidence="2">
    <location>
        <begin position="1307"/>
        <end position="1493"/>
    </location>
</feature>
<dbReference type="Proteomes" id="UP000054359">
    <property type="component" value="Unassembled WGS sequence"/>
</dbReference>
<dbReference type="PANTHER" id="PTHR47331:SF1">
    <property type="entry name" value="GAG-LIKE PROTEIN"/>
    <property type="match status" value="1"/>
</dbReference>
<accession>A0A087U1P9</accession>
<dbReference type="Pfam" id="PF05380">
    <property type="entry name" value="Peptidase_A17"/>
    <property type="match status" value="1"/>
</dbReference>
<dbReference type="GO" id="GO:0003676">
    <property type="term" value="F:nucleic acid binding"/>
    <property type="evidence" value="ECO:0007669"/>
    <property type="project" value="InterPro"/>
</dbReference>
<evidence type="ECO:0000313" key="3">
    <source>
        <dbReference type="EMBL" id="KFM71288.1"/>
    </source>
</evidence>
<dbReference type="InterPro" id="IPR012337">
    <property type="entry name" value="RNaseH-like_sf"/>
</dbReference>
<dbReference type="Gene3D" id="3.30.420.10">
    <property type="entry name" value="Ribonuclease H-like superfamily/Ribonuclease H"/>
    <property type="match status" value="1"/>
</dbReference>
<dbReference type="PROSITE" id="PS50994">
    <property type="entry name" value="INTEGRASE"/>
    <property type="match status" value="1"/>
</dbReference>
<keyword evidence="4" id="KW-1185">Reference proteome</keyword>
<dbReference type="InterPro" id="IPR008042">
    <property type="entry name" value="Retrotrans_Pao"/>
</dbReference>
<dbReference type="Pfam" id="PF18701">
    <property type="entry name" value="DUF5641"/>
    <property type="match status" value="1"/>
</dbReference>
<dbReference type="InterPro" id="IPR040676">
    <property type="entry name" value="DUF5641"/>
</dbReference>
<dbReference type="GO" id="GO:0042575">
    <property type="term" value="C:DNA polymerase complex"/>
    <property type="evidence" value="ECO:0007669"/>
    <property type="project" value="UniProtKB-ARBA"/>
</dbReference>
<reference evidence="3 4" key="1">
    <citation type="submission" date="2013-11" db="EMBL/GenBank/DDBJ databases">
        <title>Genome sequencing of Stegodyphus mimosarum.</title>
        <authorList>
            <person name="Bechsgaard J."/>
        </authorList>
    </citation>
    <scope>NUCLEOTIDE SEQUENCE [LARGE SCALE GENOMIC DNA]</scope>
</reference>
<dbReference type="InterPro" id="IPR000477">
    <property type="entry name" value="RT_dom"/>
</dbReference>
<dbReference type="InterPro" id="IPR001584">
    <property type="entry name" value="Integrase_cat-core"/>
</dbReference>
<dbReference type="PROSITE" id="PS50878">
    <property type="entry name" value="RT_POL"/>
    <property type="match status" value="1"/>
</dbReference>
<dbReference type="InterPro" id="IPR036397">
    <property type="entry name" value="RNaseH_sf"/>
</dbReference>
<dbReference type="PANTHER" id="PTHR47331">
    <property type="entry name" value="PHD-TYPE DOMAIN-CONTAINING PROTEIN"/>
    <property type="match status" value="1"/>
</dbReference>
<dbReference type="InterPro" id="IPR043502">
    <property type="entry name" value="DNA/RNA_pol_sf"/>
</dbReference>
<feature type="domain" description="Reverse transcriptase" evidence="1">
    <location>
        <begin position="608"/>
        <end position="809"/>
    </location>
</feature>
<dbReference type="GO" id="GO:0015074">
    <property type="term" value="P:DNA integration"/>
    <property type="evidence" value="ECO:0007669"/>
    <property type="project" value="InterPro"/>
</dbReference>
<dbReference type="GO" id="GO:0071897">
    <property type="term" value="P:DNA biosynthetic process"/>
    <property type="evidence" value="ECO:0007669"/>
    <property type="project" value="UniProtKB-ARBA"/>
</dbReference>
<evidence type="ECO:0000259" key="1">
    <source>
        <dbReference type="PROSITE" id="PS50878"/>
    </source>
</evidence>
<dbReference type="EMBL" id="KK117736">
    <property type="protein sequence ID" value="KFM71288.1"/>
    <property type="molecule type" value="Genomic_DNA"/>
</dbReference>
<name>A0A087U1P9_STEMI</name>
<dbReference type="OrthoDB" id="6432087at2759"/>
<evidence type="ECO:0000313" key="4">
    <source>
        <dbReference type="Proteomes" id="UP000054359"/>
    </source>
</evidence>
<dbReference type="InterPro" id="IPR043128">
    <property type="entry name" value="Rev_trsase/Diguanyl_cyclase"/>
</dbReference>